<dbReference type="AlphaFoldDB" id="A0A2N9GL62"/>
<protein>
    <submittedName>
        <fullName evidence="1">Uncharacterized protein</fullName>
    </submittedName>
</protein>
<accession>A0A2N9GL62</accession>
<dbReference type="EMBL" id="OIVN01002055">
    <property type="protein sequence ID" value="SPD00169.1"/>
    <property type="molecule type" value="Genomic_DNA"/>
</dbReference>
<sequence length="92" mass="10235">MIGCGILKKKASAMIQATESKHKSAEAGLMTVECQVVELSEKYDREIEHSSKLWGDISALKAEVHEAQVAAQKLRIRLKLIMTKASMRRPTP</sequence>
<gene>
    <name evidence="1" type="ORF">FSB_LOCUS28051</name>
</gene>
<proteinExistence type="predicted"/>
<organism evidence="1">
    <name type="scientific">Fagus sylvatica</name>
    <name type="common">Beechnut</name>
    <dbReference type="NCBI Taxonomy" id="28930"/>
    <lineage>
        <taxon>Eukaryota</taxon>
        <taxon>Viridiplantae</taxon>
        <taxon>Streptophyta</taxon>
        <taxon>Embryophyta</taxon>
        <taxon>Tracheophyta</taxon>
        <taxon>Spermatophyta</taxon>
        <taxon>Magnoliopsida</taxon>
        <taxon>eudicotyledons</taxon>
        <taxon>Gunneridae</taxon>
        <taxon>Pentapetalae</taxon>
        <taxon>rosids</taxon>
        <taxon>fabids</taxon>
        <taxon>Fagales</taxon>
        <taxon>Fagaceae</taxon>
        <taxon>Fagus</taxon>
    </lineage>
</organism>
<evidence type="ECO:0000313" key="1">
    <source>
        <dbReference type="EMBL" id="SPD00169.1"/>
    </source>
</evidence>
<reference evidence="1" key="1">
    <citation type="submission" date="2018-02" db="EMBL/GenBank/DDBJ databases">
        <authorList>
            <person name="Cohen D.B."/>
            <person name="Kent A.D."/>
        </authorList>
    </citation>
    <scope>NUCLEOTIDE SEQUENCE</scope>
</reference>
<name>A0A2N9GL62_FAGSY</name>